<gene>
    <name evidence="2" type="ORF">EKO22_11700</name>
</gene>
<dbReference type="AlphaFoldDB" id="A0AAT9JZJ5"/>
<keyword evidence="1" id="KW-0472">Membrane</keyword>
<organism evidence="2">
    <name type="scientific">Synechococcus elongatus PCC 11802</name>
    <dbReference type="NCBI Taxonomy" id="2283154"/>
    <lineage>
        <taxon>Bacteria</taxon>
        <taxon>Bacillati</taxon>
        <taxon>Cyanobacteriota</taxon>
        <taxon>Cyanophyceae</taxon>
        <taxon>Synechococcales</taxon>
        <taxon>Synechococcaceae</taxon>
        <taxon>Synechococcus</taxon>
    </lineage>
</organism>
<dbReference type="CDD" id="cd03498">
    <property type="entry name" value="SQR_TypeB_2_TM"/>
    <property type="match status" value="1"/>
</dbReference>
<keyword evidence="1" id="KW-0812">Transmembrane</keyword>
<feature type="transmembrane region" description="Helical" evidence="1">
    <location>
        <begin position="140"/>
        <end position="160"/>
    </location>
</feature>
<dbReference type="EMBL" id="CP034671">
    <property type="protein sequence ID" value="QFZ92896.2"/>
    <property type="molecule type" value="Genomic_DNA"/>
</dbReference>
<evidence type="ECO:0000256" key="1">
    <source>
        <dbReference type="SAM" id="Phobius"/>
    </source>
</evidence>
<feature type="transmembrane region" description="Helical" evidence="1">
    <location>
        <begin position="50"/>
        <end position="71"/>
    </location>
</feature>
<feature type="transmembrane region" description="Helical" evidence="1">
    <location>
        <begin position="181"/>
        <end position="203"/>
    </location>
</feature>
<proteinExistence type="predicted"/>
<dbReference type="RefSeq" id="WP_338438111.1">
    <property type="nucleotide sequence ID" value="NZ_CP034671.2"/>
</dbReference>
<feature type="transmembrane region" description="Helical" evidence="1">
    <location>
        <begin position="92"/>
        <end position="115"/>
    </location>
</feature>
<sequence length="204" mass="22131">MVLKLAAALSGLVLILFVGFHLATNLLLWRGADALDRAAIALHNQLWLPVAEVIVLGAIAVHFLTVLMLAWRNRQARGPQPYAQWRSKQNSWLQWAATSTVFSGSGLALFLMLHLRHFRWTPHDPGDTAALVIQTLHKPMLAIAYGLGAAFLALHLSHGLRSLVRSLGLFYPQWAGVGQRLAIAIAIGLGLGFSSLSVLAIGLP</sequence>
<dbReference type="SUPFAM" id="SSF81343">
    <property type="entry name" value="Fumarate reductase respiratory complex transmembrane subunits"/>
    <property type="match status" value="1"/>
</dbReference>
<dbReference type="Gene3D" id="1.20.1300.10">
    <property type="entry name" value="Fumarate reductase/succinate dehydrogenase, transmembrane subunit"/>
    <property type="match status" value="1"/>
</dbReference>
<keyword evidence="1" id="KW-1133">Transmembrane helix</keyword>
<name>A0AAT9JZJ5_SYNEL</name>
<dbReference type="InterPro" id="IPR034804">
    <property type="entry name" value="SQR/QFR_C/D"/>
</dbReference>
<reference evidence="2" key="1">
    <citation type="submission" date="2024-01" db="EMBL/GenBank/DDBJ databases">
        <title>Synechococcus elongatus PCC 11802, a close yet different native of Synechococcus elongatus PCC 11801.</title>
        <authorList>
            <person name="Jaiswal D."/>
            <person name="Sengupta A."/>
            <person name="Sengupta S."/>
            <person name="Pakrasi H.B."/>
            <person name="Wangikar P."/>
        </authorList>
    </citation>
    <scope>NUCLEOTIDE SEQUENCE</scope>
    <source>
        <strain evidence="2">PCC 11802</strain>
    </source>
</reference>
<dbReference type="GO" id="GO:0016020">
    <property type="term" value="C:membrane"/>
    <property type="evidence" value="ECO:0007669"/>
    <property type="project" value="InterPro"/>
</dbReference>
<evidence type="ECO:0000313" key="2">
    <source>
        <dbReference type="EMBL" id="QFZ92896.2"/>
    </source>
</evidence>
<accession>A0AAT9JZJ5</accession>
<protein>
    <submittedName>
        <fullName evidence="2">Succinate dehydrogenase cytochrome b subunit</fullName>
    </submittedName>
</protein>